<sequence length="386" mass="41021">MAVQLLITDKNLAVQGDPLDGWTSLDCTRRFNEPGSGSVELPARPDVMAQLQPGARLVIIRDGAVWMAGPLEIPTDFSWSVTEDPGWGRVTVTFTDDLATVAGYITWPTPADAWTAQPANTYRQLAATNAETVIRTLVGENCGAGARPERRIPRLTLDTAAGVGTSTTLKTRFEPLLDVCRRIALDGGKIGFRTGQAAGQILFGCYAPRDLTATARFSIGIGNLRSIQFKRSAPTVTHALIAGTEPDIGTTGRTYVQVADPAAAASWWRVERYVDGSAQTDTDGELTQAGNGEIAGGAAPVELATVTVDTPDLKAGREFDLGDRVTVALPFGVEVADLVRSIHLQATPDAGEVVTTLVGSPEATTDPATVKTLRTLARRLGRLETR</sequence>
<dbReference type="RefSeq" id="WP_016644180.1">
    <property type="nucleotide sequence ID" value="NZ_AOPZ01000361.1"/>
</dbReference>
<protein>
    <recommendedName>
        <fullName evidence="1">Gp28/Gp37-like domain-containing protein</fullName>
    </recommendedName>
</protein>
<gene>
    <name evidence="2" type="ORF">STRAU_6059</name>
</gene>
<dbReference type="AlphaFoldDB" id="S3ZDX0"/>
<dbReference type="Proteomes" id="UP000014629">
    <property type="component" value="Unassembled WGS sequence"/>
</dbReference>
<name>S3ZDX0_9ACTN</name>
<comment type="caution">
    <text evidence="2">The sequence shown here is derived from an EMBL/GenBank/DDBJ whole genome shotgun (WGS) entry which is preliminary data.</text>
</comment>
<dbReference type="EMBL" id="AOPZ01000361">
    <property type="protein sequence ID" value="EPH40844.1"/>
    <property type="molecule type" value="Genomic_DNA"/>
</dbReference>
<organism evidence="2 3">
    <name type="scientific">Streptomyces aurantiacus JA 4570</name>
    <dbReference type="NCBI Taxonomy" id="1286094"/>
    <lineage>
        <taxon>Bacteria</taxon>
        <taxon>Bacillati</taxon>
        <taxon>Actinomycetota</taxon>
        <taxon>Actinomycetes</taxon>
        <taxon>Kitasatosporales</taxon>
        <taxon>Streptomycetaceae</taxon>
        <taxon>Streptomyces</taxon>
        <taxon>Streptomyces aurantiacus group</taxon>
    </lineage>
</organism>
<accession>S3ZDX0</accession>
<evidence type="ECO:0000313" key="2">
    <source>
        <dbReference type="EMBL" id="EPH40844.1"/>
    </source>
</evidence>
<evidence type="ECO:0000259" key="1">
    <source>
        <dbReference type="Pfam" id="PF14594"/>
    </source>
</evidence>
<proteinExistence type="predicted"/>
<reference evidence="2 3" key="1">
    <citation type="submission" date="2013-02" db="EMBL/GenBank/DDBJ databases">
        <title>Draft Genome Sequence of Streptomyces aurantiacus, Which Produces Setomimycin.</title>
        <authorList>
            <person name="Gruening B.A."/>
            <person name="Praeg A."/>
            <person name="Erxleben A."/>
            <person name="Guenther S."/>
            <person name="Mueller M."/>
        </authorList>
    </citation>
    <scope>NUCLEOTIDE SEQUENCE [LARGE SCALE GENOMIC DNA]</scope>
    <source>
        <strain evidence="2 3">JA 4570</strain>
    </source>
</reference>
<dbReference type="PATRIC" id="fig|1286094.4.peg.5987"/>
<dbReference type="OrthoDB" id="3622772at2"/>
<feature type="domain" description="Gp28/Gp37-like" evidence="1">
    <location>
        <begin position="6"/>
        <end position="352"/>
    </location>
</feature>
<keyword evidence="3" id="KW-1185">Reference proteome</keyword>
<dbReference type="InterPro" id="IPR029432">
    <property type="entry name" value="Gp28/Gp37-like_dom"/>
</dbReference>
<evidence type="ECO:0000313" key="3">
    <source>
        <dbReference type="Proteomes" id="UP000014629"/>
    </source>
</evidence>
<dbReference type="Pfam" id="PF14594">
    <property type="entry name" value="Sipho_Gp37"/>
    <property type="match status" value="1"/>
</dbReference>